<gene>
    <name evidence="2" type="ORF">KY290_022364</name>
</gene>
<reference evidence="2 3" key="1">
    <citation type="journal article" date="2021" name="bioRxiv">
        <title>Chromosome-scale and haplotype-resolved genome assembly of a tetraploid potato cultivar.</title>
        <authorList>
            <person name="Sun H."/>
            <person name="Jiao W.-B."/>
            <person name="Krause K."/>
            <person name="Campoy J.A."/>
            <person name="Goel M."/>
            <person name="Folz-Donahue K."/>
            <person name="Kukat C."/>
            <person name="Huettel B."/>
            <person name="Schneeberger K."/>
        </authorList>
    </citation>
    <scope>NUCLEOTIDE SEQUENCE [LARGE SCALE GENOMIC DNA]</scope>
    <source>
        <strain evidence="2">SolTubOtavaFocal</strain>
        <tissue evidence="2">Leaves</tissue>
    </source>
</reference>
<comment type="caution">
    <text evidence="2">The sequence shown here is derived from an EMBL/GenBank/DDBJ whole genome shotgun (WGS) entry which is preliminary data.</text>
</comment>
<feature type="region of interest" description="Disordered" evidence="1">
    <location>
        <begin position="277"/>
        <end position="305"/>
    </location>
</feature>
<sequence length="323" mass="36352">MVNTAINDAADQVNSTAANGVPPMIQGLQAPVDFNHPLYLSNSDVSGRNKVGLVDRSWNKERFPVELWGQWERVNAIVLSWQMNSVSSSLLGGVVYATTAQGVWQDLKERFDKIDRSRTFNIHQEIATMSQGVHSVSVYFTKLNELWDEFESMVPFPACNYERSKDFIMYLQRQKLYQFLMGLNDTYSQARSQILVKVPLPSVNAAYSMVMSDESQKSIAQAVNALGLLGAMPGNSDIAMYSKLVGYPPGHPRHGEVKGGVENKLYNSYDNRYKPRRASAHNAAISEESDTLDSTGQHMPPRFTSEPMFTSEQYEQICRMLEQ</sequence>
<evidence type="ECO:0000313" key="3">
    <source>
        <dbReference type="Proteomes" id="UP000826656"/>
    </source>
</evidence>
<evidence type="ECO:0000256" key="1">
    <source>
        <dbReference type="SAM" id="MobiDB-lite"/>
    </source>
</evidence>
<proteinExistence type="predicted"/>
<dbReference type="PANTHER" id="PTHR34222:SF97">
    <property type="entry name" value="CATALYTIC REGION, PUTATIVE-RELATED"/>
    <property type="match status" value="1"/>
</dbReference>
<dbReference type="EMBL" id="JAIVGD010000015">
    <property type="protein sequence ID" value="KAH0758871.1"/>
    <property type="molecule type" value="Genomic_DNA"/>
</dbReference>
<keyword evidence="3" id="KW-1185">Reference proteome</keyword>
<organism evidence="2 3">
    <name type="scientific">Solanum tuberosum</name>
    <name type="common">Potato</name>
    <dbReference type="NCBI Taxonomy" id="4113"/>
    <lineage>
        <taxon>Eukaryota</taxon>
        <taxon>Viridiplantae</taxon>
        <taxon>Streptophyta</taxon>
        <taxon>Embryophyta</taxon>
        <taxon>Tracheophyta</taxon>
        <taxon>Spermatophyta</taxon>
        <taxon>Magnoliopsida</taxon>
        <taxon>eudicotyledons</taxon>
        <taxon>Gunneridae</taxon>
        <taxon>Pentapetalae</taxon>
        <taxon>asterids</taxon>
        <taxon>lamiids</taxon>
        <taxon>Solanales</taxon>
        <taxon>Solanaceae</taxon>
        <taxon>Solanoideae</taxon>
        <taxon>Solaneae</taxon>
        <taxon>Solanum</taxon>
    </lineage>
</organism>
<name>A0ABQ7V610_SOLTU</name>
<dbReference type="PANTHER" id="PTHR34222">
    <property type="entry name" value="GAG_PRE-INTEGRS DOMAIN-CONTAINING PROTEIN"/>
    <property type="match status" value="1"/>
</dbReference>
<evidence type="ECO:0000313" key="2">
    <source>
        <dbReference type="EMBL" id="KAH0758871.1"/>
    </source>
</evidence>
<evidence type="ECO:0008006" key="4">
    <source>
        <dbReference type="Google" id="ProtNLM"/>
    </source>
</evidence>
<accession>A0ABQ7V610</accession>
<protein>
    <recommendedName>
        <fullName evidence="4">Retrotransposon gag domain-containing protein</fullName>
    </recommendedName>
</protein>
<dbReference type="Proteomes" id="UP000826656">
    <property type="component" value="Unassembled WGS sequence"/>
</dbReference>